<name>A0AAE3W8K3_9ACTN</name>
<comment type="caution">
    <text evidence="1">The sequence shown here is derived from an EMBL/GenBank/DDBJ whole genome shotgun (WGS) entry which is preliminary data.</text>
</comment>
<evidence type="ECO:0000313" key="2">
    <source>
        <dbReference type="Proteomes" id="UP001240236"/>
    </source>
</evidence>
<gene>
    <name evidence="1" type="ORF">J2S42_007939</name>
</gene>
<dbReference type="AlphaFoldDB" id="A0AAE3W8K3"/>
<organism evidence="1 2">
    <name type="scientific">Catenuloplanes indicus</name>
    <dbReference type="NCBI Taxonomy" id="137267"/>
    <lineage>
        <taxon>Bacteria</taxon>
        <taxon>Bacillati</taxon>
        <taxon>Actinomycetota</taxon>
        <taxon>Actinomycetes</taxon>
        <taxon>Micromonosporales</taxon>
        <taxon>Micromonosporaceae</taxon>
        <taxon>Catenuloplanes</taxon>
    </lineage>
</organism>
<dbReference type="Proteomes" id="UP001240236">
    <property type="component" value="Unassembled WGS sequence"/>
</dbReference>
<protein>
    <submittedName>
        <fullName evidence="1">Uncharacterized protein</fullName>
    </submittedName>
</protein>
<keyword evidence="2" id="KW-1185">Reference proteome</keyword>
<reference evidence="1 2" key="1">
    <citation type="submission" date="2023-07" db="EMBL/GenBank/DDBJ databases">
        <title>Sequencing the genomes of 1000 actinobacteria strains.</title>
        <authorList>
            <person name="Klenk H.-P."/>
        </authorList>
    </citation>
    <scope>NUCLEOTIDE SEQUENCE [LARGE SCALE GENOMIC DNA]</scope>
    <source>
        <strain evidence="1 2">DSM 44709</strain>
    </source>
</reference>
<dbReference type="RefSeq" id="WP_307247908.1">
    <property type="nucleotide sequence ID" value="NZ_JAUSUZ010000001.1"/>
</dbReference>
<evidence type="ECO:0000313" key="1">
    <source>
        <dbReference type="EMBL" id="MDQ0371270.1"/>
    </source>
</evidence>
<dbReference type="EMBL" id="JAUSUZ010000001">
    <property type="protein sequence ID" value="MDQ0371270.1"/>
    <property type="molecule type" value="Genomic_DNA"/>
</dbReference>
<proteinExistence type="predicted"/>
<accession>A0AAE3W8K3</accession>
<sequence>MREYLDGFLNFAYRAAKSRRDGRDEAAGLDERESAPWFLWTLFALYGRVRPYNKFPRWELDTDPLPAPWTAGHLIGTLRDRPSALLPPLERVARQKGFGGVLDEWDLELLHRW</sequence>